<proteinExistence type="predicted"/>
<dbReference type="Gene3D" id="1.10.3210.10">
    <property type="entry name" value="Hypothetical protein af1432"/>
    <property type="match status" value="1"/>
</dbReference>
<dbReference type="SUPFAM" id="SSF109604">
    <property type="entry name" value="HD-domain/PDEase-like"/>
    <property type="match status" value="1"/>
</dbReference>
<evidence type="ECO:0000259" key="1">
    <source>
        <dbReference type="SMART" id="SM00471"/>
    </source>
</evidence>
<accession>A0A951UEK9</accession>
<dbReference type="PANTHER" id="PTHR46246">
    <property type="entry name" value="GUANOSINE-3',5'-BIS(DIPHOSPHATE) 3'-PYROPHOSPHOHYDROLASE MESH1"/>
    <property type="match status" value="1"/>
</dbReference>
<comment type="caution">
    <text evidence="2">The sequence shown here is derived from an EMBL/GenBank/DDBJ whole genome shotgun (WGS) entry which is preliminary data.</text>
</comment>
<dbReference type="GO" id="GO:0008893">
    <property type="term" value="F:guanosine-3',5'-bis(diphosphate) 3'-diphosphatase activity"/>
    <property type="evidence" value="ECO:0007669"/>
    <property type="project" value="TreeGrafter"/>
</dbReference>
<dbReference type="SMART" id="SM00471">
    <property type="entry name" value="HDc"/>
    <property type="match status" value="1"/>
</dbReference>
<dbReference type="Pfam" id="PF13328">
    <property type="entry name" value="HD_4"/>
    <property type="match status" value="1"/>
</dbReference>
<dbReference type="InterPro" id="IPR003607">
    <property type="entry name" value="HD/PDEase_dom"/>
</dbReference>
<dbReference type="Proteomes" id="UP000715781">
    <property type="component" value="Unassembled WGS sequence"/>
</dbReference>
<protein>
    <submittedName>
        <fullName evidence="2">HD domain-containing protein</fullName>
    </submittedName>
</protein>
<gene>
    <name evidence="2" type="ORF">KME32_04830</name>
</gene>
<dbReference type="AlphaFoldDB" id="A0A951UEK9"/>
<feature type="domain" description="HD/PDEase" evidence="1">
    <location>
        <begin position="25"/>
        <end position="136"/>
    </location>
</feature>
<sequence>MLSDRFTAALTYATELHAQQVRKGSGVPYIAHLLGVASIALEYGANEDEAIGALLHDAIEDQGGAATREEIRRRFGDNVTAIVDGCTDSDTTPKPPWRQRKEAYIAHIPTASSSVLLVSAADKLYNARSILKDYRVLGESLWERFQGGKEGTLWYYRALIETFNKTRPTAIVEELERVVSEVEMLASQK</sequence>
<evidence type="ECO:0000313" key="2">
    <source>
        <dbReference type="EMBL" id="MBW4560479.1"/>
    </source>
</evidence>
<reference evidence="2" key="2">
    <citation type="journal article" date="2022" name="Microbiol. Resour. Announc.">
        <title>Metagenome Sequencing to Explore Phylogenomics of Terrestrial Cyanobacteria.</title>
        <authorList>
            <person name="Ward R.D."/>
            <person name="Stajich J.E."/>
            <person name="Johansen J.R."/>
            <person name="Huntemann M."/>
            <person name="Clum A."/>
            <person name="Foster B."/>
            <person name="Foster B."/>
            <person name="Roux S."/>
            <person name="Palaniappan K."/>
            <person name="Varghese N."/>
            <person name="Mukherjee S."/>
            <person name="Reddy T.B.K."/>
            <person name="Daum C."/>
            <person name="Copeland A."/>
            <person name="Chen I.A."/>
            <person name="Ivanova N.N."/>
            <person name="Kyrpides N.C."/>
            <person name="Shapiro N."/>
            <person name="Eloe-Fadrosh E.A."/>
            <person name="Pietrasiak N."/>
        </authorList>
    </citation>
    <scope>NUCLEOTIDE SEQUENCE</scope>
    <source>
        <strain evidence="2">JT2-VF2</strain>
    </source>
</reference>
<dbReference type="EMBL" id="JAHHHN010000002">
    <property type="protein sequence ID" value="MBW4560479.1"/>
    <property type="molecule type" value="Genomic_DNA"/>
</dbReference>
<reference evidence="2" key="1">
    <citation type="submission" date="2021-05" db="EMBL/GenBank/DDBJ databases">
        <authorList>
            <person name="Pietrasiak N."/>
            <person name="Ward R."/>
            <person name="Stajich J.E."/>
            <person name="Kurbessoian T."/>
        </authorList>
    </citation>
    <scope>NUCLEOTIDE SEQUENCE</scope>
    <source>
        <strain evidence="2">JT2-VF2</strain>
    </source>
</reference>
<evidence type="ECO:0000313" key="3">
    <source>
        <dbReference type="Proteomes" id="UP000715781"/>
    </source>
</evidence>
<dbReference type="PANTHER" id="PTHR46246:SF1">
    <property type="entry name" value="GUANOSINE-3',5'-BIS(DIPHOSPHATE) 3'-PYROPHOSPHOHYDROLASE MESH1"/>
    <property type="match status" value="1"/>
</dbReference>
<name>A0A951UEK9_9NOST</name>
<dbReference type="InterPro" id="IPR052194">
    <property type="entry name" value="MESH1"/>
</dbReference>
<organism evidence="2 3">
    <name type="scientific">Mojavia pulchra JT2-VF2</name>
    <dbReference type="NCBI Taxonomy" id="287848"/>
    <lineage>
        <taxon>Bacteria</taxon>
        <taxon>Bacillati</taxon>
        <taxon>Cyanobacteriota</taxon>
        <taxon>Cyanophyceae</taxon>
        <taxon>Nostocales</taxon>
        <taxon>Nostocaceae</taxon>
    </lineage>
</organism>